<reference evidence="2 3" key="1">
    <citation type="submission" date="2019-12" db="EMBL/GenBank/DDBJ databases">
        <authorList>
            <person name="Floudas D."/>
            <person name="Bentzer J."/>
            <person name="Ahren D."/>
            <person name="Johansson T."/>
            <person name="Persson P."/>
            <person name="Tunlid A."/>
        </authorList>
    </citation>
    <scope>NUCLEOTIDE SEQUENCE [LARGE SCALE GENOMIC DNA]</scope>
    <source>
        <strain evidence="2 3">CBS 102.39</strain>
    </source>
</reference>
<dbReference type="EMBL" id="JAACJL010000016">
    <property type="protein sequence ID" value="KAF4619676.1"/>
    <property type="molecule type" value="Genomic_DNA"/>
</dbReference>
<name>A0A8H4VR01_9AGAR</name>
<protein>
    <recommendedName>
        <fullName evidence="1">DUF6593 domain-containing protein</fullName>
    </recommendedName>
</protein>
<evidence type="ECO:0000313" key="3">
    <source>
        <dbReference type="Proteomes" id="UP000521872"/>
    </source>
</evidence>
<proteinExistence type="predicted"/>
<dbReference type="Pfam" id="PF20236">
    <property type="entry name" value="DUF6593"/>
    <property type="match status" value="1"/>
</dbReference>
<gene>
    <name evidence="2" type="ORF">D9613_004698</name>
</gene>
<evidence type="ECO:0000313" key="2">
    <source>
        <dbReference type="EMBL" id="KAF4619676.1"/>
    </source>
</evidence>
<dbReference type="InterPro" id="IPR046528">
    <property type="entry name" value="DUF6593"/>
</dbReference>
<evidence type="ECO:0000259" key="1">
    <source>
        <dbReference type="Pfam" id="PF20236"/>
    </source>
</evidence>
<accession>A0A8H4VR01</accession>
<keyword evidence="3" id="KW-1185">Reference proteome</keyword>
<comment type="caution">
    <text evidence="2">The sequence shown here is derived from an EMBL/GenBank/DDBJ whole genome shotgun (WGS) entry which is preliminary data.</text>
</comment>
<sequence length="199" mass="22525">MKLSINQSSSLSKNTRHFLTPEGRTMYKIDAQINLTTRKTHIYRTFSSMPEVPLGVTTPDLVENGESYTRIATIEYHQTKPTIFHFEAGKESCSEHDLFKGGKNPLNYTYHSREFVGPDGETYTWKIQVSSETPKLYNRMDEEVAAYDRAHLGVLSPSPGPATLDIATSVEHMANLIVITWAFVYGLIEQTREGFVGTW</sequence>
<dbReference type="Proteomes" id="UP000521872">
    <property type="component" value="Unassembled WGS sequence"/>
</dbReference>
<feature type="domain" description="DUF6593" evidence="1">
    <location>
        <begin position="13"/>
        <end position="184"/>
    </location>
</feature>
<organism evidence="2 3">
    <name type="scientific">Agrocybe pediades</name>
    <dbReference type="NCBI Taxonomy" id="84607"/>
    <lineage>
        <taxon>Eukaryota</taxon>
        <taxon>Fungi</taxon>
        <taxon>Dikarya</taxon>
        <taxon>Basidiomycota</taxon>
        <taxon>Agaricomycotina</taxon>
        <taxon>Agaricomycetes</taxon>
        <taxon>Agaricomycetidae</taxon>
        <taxon>Agaricales</taxon>
        <taxon>Agaricineae</taxon>
        <taxon>Strophariaceae</taxon>
        <taxon>Agrocybe</taxon>
    </lineage>
</organism>
<dbReference type="AlphaFoldDB" id="A0A8H4VR01"/>